<evidence type="ECO:0000256" key="5">
    <source>
        <dbReference type="ARBA" id="ARBA00022741"/>
    </source>
</evidence>
<keyword evidence="6 9" id="KW-0067">ATP-binding</keyword>
<evidence type="ECO:0000256" key="6">
    <source>
        <dbReference type="ARBA" id="ARBA00022840"/>
    </source>
</evidence>
<keyword evidence="4" id="KW-1003">Cell membrane</keyword>
<evidence type="ECO:0000313" key="9">
    <source>
        <dbReference type="EMBL" id="RAI98569.1"/>
    </source>
</evidence>
<dbReference type="PROSITE" id="PS50893">
    <property type="entry name" value="ABC_TRANSPORTER_2"/>
    <property type="match status" value="2"/>
</dbReference>
<evidence type="ECO:0000256" key="3">
    <source>
        <dbReference type="ARBA" id="ARBA00022448"/>
    </source>
</evidence>
<evidence type="ECO:0000256" key="4">
    <source>
        <dbReference type="ARBA" id="ARBA00022475"/>
    </source>
</evidence>
<dbReference type="InterPro" id="IPR003439">
    <property type="entry name" value="ABC_transporter-like_ATP-bd"/>
</dbReference>
<comment type="subcellular location">
    <subcellularLocation>
        <location evidence="1">Cell inner membrane</location>
        <topology evidence="1">Peripheral membrane protein</topology>
    </subcellularLocation>
</comment>
<evidence type="ECO:0000259" key="8">
    <source>
        <dbReference type="PROSITE" id="PS50893"/>
    </source>
</evidence>
<name>A0AAX1PCF9_AERSA</name>
<gene>
    <name evidence="9" type="ORF">DEU50_12915</name>
</gene>
<evidence type="ECO:0000256" key="2">
    <source>
        <dbReference type="ARBA" id="ARBA00005417"/>
    </source>
</evidence>
<keyword evidence="7" id="KW-0472">Membrane</keyword>
<dbReference type="SUPFAM" id="SSF52540">
    <property type="entry name" value="P-loop containing nucleoside triphosphate hydrolases"/>
    <property type="match status" value="2"/>
</dbReference>
<dbReference type="InterPro" id="IPR017871">
    <property type="entry name" value="ABC_transporter-like_CS"/>
</dbReference>
<feature type="domain" description="ABC transporter" evidence="8">
    <location>
        <begin position="4"/>
        <end position="241"/>
    </location>
</feature>
<dbReference type="PROSITE" id="PS00211">
    <property type="entry name" value="ABC_TRANSPORTER_1"/>
    <property type="match status" value="2"/>
</dbReference>
<dbReference type="PANTHER" id="PTHR43297">
    <property type="entry name" value="OLIGOPEPTIDE TRANSPORT ATP-BINDING PROTEIN APPD"/>
    <property type="match status" value="1"/>
</dbReference>
<proteinExistence type="inferred from homology"/>
<dbReference type="GO" id="GO:0016887">
    <property type="term" value="F:ATP hydrolysis activity"/>
    <property type="evidence" value="ECO:0007669"/>
    <property type="project" value="InterPro"/>
</dbReference>
<dbReference type="GO" id="GO:0005886">
    <property type="term" value="C:plasma membrane"/>
    <property type="evidence" value="ECO:0007669"/>
    <property type="project" value="UniProtKB-SubCell"/>
</dbReference>
<dbReference type="AlphaFoldDB" id="A0AAX1PCF9"/>
<reference evidence="9 10" key="1">
    <citation type="submission" date="2018-06" db="EMBL/GenBank/DDBJ databases">
        <title>Freshwater and sediment microbial communities from various areas in North America, analyzing microbe dynamics in response to fracking.</title>
        <authorList>
            <person name="Lamendella R."/>
        </authorList>
    </citation>
    <scope>NUCLEOTIDE SEQUENCE [LARGE SCALE GENOMIC DNA]</scope>
    <source>
        <strain evidence="9 10">17</strain>
    </source>
</reference>
<dbReference type="Proteomes" id="UP000249422">
    <property type="component" value="Unassembled WGS sequence"/>
</dbReference>
<dbReference type="GO" id="GO:0005524">
    <property type="term" value="F:ATP binding"/>
    <property type="evidence" value="ECO:0007669"/>
    <property type="project" value="UniProtKB-KW"/>
</dbReference>
<protein>
    <submittedName>
        <fullName evidence="9">Peptide/nickel transport system ATP-binding protein</fullName>
    </submittedName>
</protein>
<dbReference type="InterPro" id="IPR027417">
    <property type="entry name" value="P-loop_NTPase"/>
</dbReference>
<dbReference type="InterPro" id="IPR050388">
    <property type="entry name" value="ABC_Ni/Peptide_Import"/>
</dbReference>
<dbReference type="SMART" id="SM00382">
    <property type="entry name" value="AAA"/>
    <property type="match status" value="2"/>
</dbReference>
<dbReference type="RefSeq" id="WP_111589710.1">
    <property type="nucleotide sequence ID" value="NZ_CAWNWF010000029.1"/>
</dbReference>
<dbReference type="InterPro" id="IPR003593">
    <property type="entry name" value="AAA+_ATPase"/>
</dbReference>
<dbReference type="PANTHER" id="PTHR43297:SF7">
    <property type="entry name" value="D,D-DIPEPTIDE TRANSPORT ATP-BINDING PROTEIN DDPD-RELATED"/>
    <property type="match status" value="1"/>
</dbReference>
<organism evidence="9 10">
    <name type="scientific">Aeromonas salmonicida</name>
    <dbReference type="NCBI Taxonomy" id="645"/>
    <lineage>
        <taxon>Bacteria</taxon>
        <taxon>Pseudomonadati</taxon>
        <taxon>Pseudomonadota</taxon>
        <taxon>Gammaproteobacteria</taxon>
        <taxon>Aeromonadales</taxon>
        <taxon>Aeromonadaceae</taxon>
        <taxon>Aeromonas</taxon>
    </lineage>
</organism>
<sequence length="478" mass="51775">MTAIHIKGVQVGDGKQTLLQALDLTLTPGSALTLVGESGSGKSLLAHALMGTLPAPLIGQGQLEVASHHYDLAEPHQLRALWGRELAMLPQEPVMALDPTMGLLHQVEEGWLAGGPQARSRARASLEHLGLAGRERHFAHQLSGGMAQRAAFAAATLGQARLLIADEPTKGLDSLARARLQGLLLGYLAQARQLLTITHDLTLARALGGWVLVVKGGEIVEQGPAERVLHHPAHAYTRALLAAEPAAWPKKSAPATGDWLLRGEGLTMGYGEQTLFQGLDVQLAQGERLAIMAPSGTGKSTLGNVLLGLQRPLQGHVLRREGVAHHRWQKLYQDPVQAFASRVRLGTLFDDLLRRHRLPRQRLIDYLARLGLDEGLLRRLPGQVSGGELQRLSLIRALLLRPVLLFGDEPTSRLDPLSQQQTMTCLLEALGEIGCALLLVTHDEALADKVGERCLRLGMTAGTQDEGLDVARVRRRVW</sequence>
<evidence type="ECO:0000256" key="1">
    <source>
        <dbReference type="ARBA" id="ARBA00004417"/>
    </source>
</evidence>
<comment type="caution">
    <text evidence="9">The sequence shown here is derived from an EMBL/GenBank/DDBJ whole genome shotgun (WGS) entry which is preliminary data.</text>
</comment>
<comment type="similarity">
    <text evidence="2">Belongs to the ABC transporter superfamily.</text>
</comment>
<accession>A0AAX1PCF9</accession>
<feature type="domain" description="ABC transporter" evidence="8">
    <location>
        <begin position="261"/>
        <end position="476"/>
    </location>
</feature>
<keyword evidence="5" id="KW-0547">Nucleotide-binding</keyword>
<evidence type="ECO:0000313" key="10">
    <source>
        <dbReference type="Proteomes" id="UP000249422"/>
    </source>
</evidence>
<dbReference type="Pfam" id="PF00005">
    <property type="entry name" value="ABC_tran"/>
    <property type="match status" value="2"/>
</dbReference>
<dbReference type="Gene3D" id="3.40.50.300">
    <property type="entry name" value="P-loop containing nucleotide triphosphate hydrolases"/>
    <property type="match status" value="2"/>
</dbReference>
<dbReference type="EMBL" id="QLLM01000029">
    <property type="protein sequence ID" value="RAI98569.1"/>
    <property type="molecule type" value="Genomic_DNA"/>
</dbReference>
<evidence type="ECO:0000256" key="7">
    <source>
        <dbReference type="ARBA" id="ARBA00023136"/>
    </source>
</evidence>
<keyword evidence="3" id="KW-0813">Transport</keyword>